<sequence>MRILIADDDPDFRGLASRAMRREFDGSTITEIGDRAGLDAALATPPGPQLLISDLSLNWIDGFAVFEEVRAAWPGCVAIMFTGTGDEEVAVRAIKAGFDDYVVKSPKQLRRLAAAARAALTRAETRRGLEENRDLLTQELYHRLHNNLQLVVGLIAFTARSIEEPVARRRLDDLGRRVQSLSLLQERLYRGGDFRRIDFAAFLRQLVEDLAALDGRGIATRFDLQPVMLPVDIAVPLALIANELLTNALKHAVAGTEPLAVSIRFRTGADGAQMLDVDDNGAGPQSREAGTGLGARLVQRLAQQIGGMVDIGPREGGGRSCRITVRNPARPG</sequence>
<keyword evidence="12" id="KW-1185">Reference proteome</keyword>
<dbReference type="EC" id="2.7.13.3" evidence="2"/>
<evidence type="ECO:0000259" key="10">
    <source>
        <dbReference type="PROSITE" id="PS50110"/>
    </source>
</evidence>
<dbReference type="Pfam" id="PF02518">
    <property type="entry name" value="HATPase_c"/>
    <property type="match status" value="1"/>
</dbReference>
<dbReference type="PANTHER" id="PTHR41523">
    <property type="entry name" value="TWO-COMPONENT SYSTEM SENSOR PROTEIN"/>
    <property type="match status" value="1"/>
</dbReference>
<feature type="domain" description="Response regulatory" evidence="10">
    <location>
        <begin position="2"/>
        <end position="119"/>
    </location>
</feature>
<dbReference type="InterPro" id="IPR001789">
    <property type="entry name" value="Sig_transdc_resp-reg_receiver"/>
</dbReference>
<dbReference type="Pfam" id="PF07568">
    <property type="entry name" value="HisKA_2"/>
    <property type="match status" value="1"/>
</dbReference>
<dbReference type="SUPFAM" id="SSF52172">
    <property type="entry name" value="CheY-like"/>
    <property type="match status" value="1"/>
</dbReference>
<comment type="catalytic activity">
    <reaction evidence="1">
        <text>ATP + protein L-histidine = ADP + protein N-phospho-L-histidine.</text>
        <dbReference type="EC" id="2.7.13.3"/>
    </reaction>
</comment>
<evidence type="ECO:0000256" key="7">
    <source>
        <dbReference type="ARBA" id="ARBA00022840"/>
    </source>
</evidence>
<evidence type="ECO:0000256" key="5">
    <source>
        <dbReference type="ARBA" id="ARBA00022741"/>
    </source>
</evidence>
<evidence type="ECO:0000259" key="9">
    <source>
        <dbReference type="PROSITE" id="PS50109"/>
    </source>
</evidence>
<feature type="modified residue" description="4-aspartylphosphate" evidence="8">
    <location>
        <position position="54"/>
    </location>
</feature>
<dbReference type="Gene3D" id="3.40.50.2300">
    <property type="match status" value="1"/>
</dbReference>
<dbReference type="InterPro" id="IPR011006">
    <property type="entry name" value="CheY-like_superfamily"/>
</dbReference>
<dbReference type="Pfam" id="PF00072">
    <property type="entry name" value="Response_reg"/>
    <property type="match status" value="1"/>
</dbReference>
<evidence type="ECO:0000256" key="3">
    <source>
        <dbReference type="ARBA" id="ARBA00022553"/>
    </source>
</evidence>
<dbReference type="SMART" id="SM00448">
    <property type="entry name" value="REC"/>
    <property type="match status" value="1"/>
</dbReference>
<evidence type="ECO:0000313" key="11">
    <source>
        <dbReference type="EMBL" id="MBL6079930.1"/>
    </source>
</evidence>
<organism evidence="11 12">
    <name type="scientific">Belnapia arida</name>
    <dbReference type="NCBI Taxonomy" id="2804533"/>
    <lineage>
        <taxon>Bacteria</taxon>
        <taxon>Pseudomonadati</taxon>
        <taxon>Pseudomonadota</taxon>
        <taxon>Alphaproteobacteria</taxon>
        <taxon>Acetobacterales</taxon>
        <taxon>Roseomonadaceae</taxon>
        <taxon>Belnapia</taxon>
    </lineage>
</organism>
<accession>A0ABS1U704</accession>
<comment type="caution">
    <text evidence="11">The sequence shown here is derived from an EMBL/GenBank/DDBJ whole genome shotgun (WGS) entry which is preliminary data.</text>
</comment>
<dbReference type="InterPro" id="IPR003594">
    <property type="entry name" value="HATPase_dom"/>
</dbReference>
<dbReference type="PANTHER" id="PTHR41523:SF8">
    <property type="entry name" value="ETHYLENE RESPONSE SENSOR PROTEIN"/>
    <property type="match status" value="1"/>
</dbReference>
<proteinExistence type="predicted"/>
<dbReference type="PROSITE" id="PS50110">
    <property type="entry name" value="RESPONSE_REGULATORY"/>
    <property type="match status" value="1"/>
</dbReference>
<keyword evidence="5" id="KW-0547">Nucleotide-binding</keyword>
<dbReference type="SUPFAM" id="SSF55874">
    <property type="entry name" value="ATPase domain of HSP90 chaperone/DNA topoisomerase II/histidine kinase"/>
    <property type="match status" value="1"/>
</dbReference>
<dbReference type="Gene3D" id="3.30.565.10">
    <property type="entry name" value="Histidine kinase-like ATPase, C-terminal domain"/>
    <property type="match status" value="1"/>
</dbReference>
<gene>
    <name evidence="11" type="ORF">JMJ56_18070</name>
</gene>
<dbReference type="SMART" id="SM00387">
    <property type="entry name" value="HATPase_c"/>
    <property type="match status" value="1"/>
</dbReference>
<dbReference type="Proteomes" id="UP000660885">
    <property type="component" value="Unassembled WGS sequence"/>
</dbReference>
<keyword evidence="7" id="KW-0067">ATP-binding</keyword>
<evidence type="ECO:0000313" key="12">
    <source>
        <dbReference type="Proteomes" id="UP000660885"/>
    </source>
</evidence>
<keyword evidence="4" id="KW-0808">Transferase</keyword>
<evidence type="ECO:0000256" key="2">
    <source>
        <dbReference type="ARBA" id="ARBA00012438"/>
    </source>
</evidence>
<evidence type="ECO:0000256" key="1">
    <source>
        <dbReference type="ARBA" id="ARBA00000085"/>
    </source>
</evidence>
<keyword evidence="3 8" id="KW-0597">Phosphoprotein</keyword>
<protein>
    <recommendedName>
        <fullName evidence="2">histidine kinase</fullName>
        <ecNumber evidence="2">2.7.13.3</ecNumber>
    </recommendedName>
</protein>
<evidence type="ECO:0000256" key="4">
    <source>
        <dbReference type="ARBA" id="ARBA00022679"/>
    </source>
</evidence>
<dbReference type="CDD" id="cd00156">
    <property type="entry name" value="REC"/>
    <property type="match status" value="1"/>
</dbReference>
<keyword evidence="6" id="KW-0418">Kinase</keyword>
<dbReference type="RefSeq" id="WP_202833166.1">
    <property type="nucleotide sequence ID" value="NZ_JAETWB010000009.1"/>
</dbReference>
<dbReference type="InterPro" id="IPR005467">
    <property type="entry name" value="His_kinase_dom"/>
</dbReference>
<dbReference type="EMBL" id="JAETWB010000009">
    <property type="protein sequence ID" value="MBL6079930.1"/>
    <property type="molecule type" value="Genomic_DNA"/>
</dbReference>
<dbReference type="InterPro" id="IPR036890">
    <property type="entry name" value="HATPase_C_sf"/>
</dbReference>
<dbReference type="InterPro" id="IPR011495">
    <property type="entry name" value="Sig_transdc_His_kin_sub2_dim/P"/>
</dbReference>
<reference evidence="11 12" key="1">
    <citation type="submission" date="2021-01" db="EMBL/GenBank/DDBJ databases">
        <title>Belnapia mucosa sp. nov. and Belnapia arida sp. nov., isolated from the Tabernas Desert (Almeria, Spain).</title>
        <authorList>
            <person name="Molina-Menor E."/>
            <person name="Vidal-Verdu A."/>
            <person name="Calonge A."/>
            <person name="Satari L."/>
            <person name="Pereto J."/>
            <person name="Porcar M."/>
        </authorList>
    </citation>
    <scope>NUCLEOTIDE SEQUENCE [LARGE SCALE GENOMIC DNA]</scope>
    <source>
        <strain evidence="11 12">T18</strain>
    </source>
</reference>
<feature type="domain" description="Histidine kinase" evidence="9">
    <location>
        <begin position="139"/>
        <end position="331"/>
    </location>
</feature>
<evidence type="ECO:0000256" key="6">
    <source>
        <dbReference type="ARBA" id="ARBA00022777"/>
    </source>
</evidence>
<name>A0ABS1U704_9PROT</name>
<dbReference type="PROSITE" id="PS50109">
    <property type="entry name" value="HIS_KIN"/>
    <property type="match status" value="1"/>
</dbReference>
<evidence type="ECO:0000256" key="8">
    <source>
        <dbReference type="PROSITE-ProRule" id="PRU00169"/>
    </source>
</evidence>